<feature type="transmembrane region" description="Helical" evidence="7">
    <location>
        <begin position="379"/>
        <end position="404"/>
    </location>
</feature>
<keyword evidence="10" id="KW-1185">Reference proteome</keyword>
<dbReference type="InterPro" id="IPR050901">
    <property type="entry name" value="BP-dep_ABC_trans_perm"/>
</dbReference>
<feature type="transmembrane region" description="Helical" evidence="7">
    <location>
        <begin position="242"/>
        <end position="263"/>
    </location>
</feature>
<evidence type="ECO:0000259" key="8">
    <source>
        <dbReference type="PROSITE" id="PS50928"/>
    </source>
</evidence>
<feature type="transmembrane region" description="Helical" evidence="7">
    <location>
        <begin position="82"/>
        <end position="102"/>
    </location>
</feature>
<feature type="transmembrane region" description="Helical" evidence="7">
    <location>
        <begin position="191"/>
        <end position="212"/>
    </location>
</feature>
<dbReference type="EMBL" id="CP060789">
    <property type="protein sequence ID" value="QNP55263.1"/>
    <property type="molecule type" value="Genomic_DNA"/>
</dbReference>
<dbReference type="KEGG" id="tdf:H9L22_13620"/>
<gene>
    <name evidence="9" type="ORF">H9L22_13620</name>
</gene>
<evidence type="ECO:0000256" key="2">
    <source>
        <dbReference type="ARBA" id="ARBA00022448"/>
    </source>
</evidence>
<keyword evidence="2 7" id="KW-0813">Transport</keyword>
<sequence>MIAFPAGYSIWLSFMKTNQIGQIKGFVGLDNYAALFREPMFGPVVANTLTWLVVVVSFTMVLSLALATFMNTQPRGERFLRFCLIVPWASALVMTSTVWRFILEGRSGMLNRILNDLGILVGYPDWFKDPSTAFMSVMLVGIVTSIPFSTYVLLGGMKTVPTDLIEAAGMDGASSWHTWTSVVLPSIRPTIFVAMVLNLLHVFNAFTIIWVITGASAGNIADTTVTWLYKIAFTVQLDMGKAAALGALNFLFLIVLIVGYMFLARPLGSDGTPGRTSLLVRALRESLSDWAIGRGIALRRLLAPLAPGWRRTTGWLRAPLATLVAIIISLFFLMPYIVMFLSSLKTTKELWSMPATYLPTEWRWENYIEVWNKIDLAQYFRVSLTVAGLTTLLVLVVALPAAYIVSRAQFRGRSGFLALILMTQMLPGVAVVIGIYREAVLVNAIGEYWFIILVNTAFNLAFAVWLLYANIAAVPIELDEAATIDGLGRLGILIRVITPLISGGLVTVIVYTFIGVWNEFLLALTVFNDPSRERVVLTVGINKFVGVFETNYQYLFAASLMAIVPAVVLFSLIERRLVGGLTAGAVK</sequence>
<organism evidence="9 10">
    <name type="scientific">Tessaracoccus defluvii</name>
    <dbReference type="NCBI Taxonomy" id="1285901"/>
    <lineage>
        <taxon>Bacteria</taxon>
        <taxon>Bacillati</taxon>
        <taxon>Actinomycetota</taxon>
        <taxon>Actinomycetes</taxon>
        <taxon>Propionibacteriales</taxon>
        <taxon>Propionibacteriaceae</taxon>
        <taxon>Tessaracoccus</taxon>
    </lineage>
</organism>
<evidence type="ECO:0000256" key="3">
    <source>
        <dbReference type="ARBA" id="ARBA00022475"/>
    </source>
</evidence>
<feature type="transmembrane region" description="Helical" evidence="7">
    <location>
        <begin position="552"/>
        <end position="573"/>
    </location>
</feature>
<dbReference type="RefSeq" id="WP_187720399.1">
    <property type="nucleotide sequence ID" value="NZ_BAABBL010000014.1"/>
</dbReference>
<evidence type="ECO:0000256" key="1">
    <source>
        <dbReference type="ARBA" id="ARBA00004651"/>
    </source>
</evidence>
<dbReference type="SUPFAM" id="SSF161098">
    <property type="entry name" value="MetI-like"/>
    <property type="match status" value="2"/>
</dbReference>
<keyword evidence="6 7" id="KW-0472">Membrane</keyword>
<dbReference type="CDD" id="cd06261">
    <property type="entry name" value="TM_PBP2"/>
    <property type="match status" value="2"/>
</dbReference>
<dbReference type="PANTHER" id="PTHR32243:SF18">
    <property type="entry name" value="INNER MEMBRANE ABC TRANSPORTER PERMEASE PROTEIN YCJP"/>
    <property type="match status" value="1"/>
</dbReference>
<dbReference type="Pfam" id="PF00528">
    <property type="entry name" value="BPD_transp_1"/>
    <property type="match status" value="2"/>
</dbReference>
<feature type="transmembrane region" description="Helical" evidence="7">
    <location>
        <begin position="49"/>
        <end position="70"/>
    </location>
</feature>
<name>A0A7H0H3Z7_9ACTN</name>
<keyword evidence="3" id="KW-1003">Cell membrane</keyword>
<feature type="transmembrane region" description="Helical" evidence="7">
    <location>
        <begin position="416"/>
        <end position="436"/>
    </location>
</feature>
<dbReference type="InterPro" id="IPR000515">
    <property type="entry name" value="MetI-like"/>
</dbReference>
<evidence type="ECO:0000313" key="10">
    <source>
        <dbReference type="Proteomes" id="UP000516117"/>
    </source>
</evidence>
<feature type="transmembrane region" description="Helical" evidence="7">
    <location>
        <begin position="492"/>
        <end position="514"/>
    </location>
</feature>
<feature type="domain" description="ABC transmembrane type-1" evidence="8">
    <location>
        <begin position="45"/>
        <end position="260"/>
    </location>
</feature>
<dbReference type="Proteomes" id="UP000516117">
    <property type="component" value="Chromosome"/>
</dbReference>
<evidence type="ECO:0000256" key="4">
    <source>
        <dbReference type="ARBA" id="ARBA00022692"/>
    </source>
</evidence>
<dbReference type="GO" id="GO:0005886">
    <property type="term" value="C:plasma membrane"/>
    <property type="evidence" value="ECO:0007669"/>
    <property type="project" value="UniProtKB-SubCell"/>
</dbReference>
<feature type="transmembrane region" description="Helical" evidence="7">
    <location>
        <begin position="448"/>
        <end position="471"/>
    </location>
</feature>
<keyword evidence="5 7" id="KW-1133">Transmembrane helix</keyword>
<feature type="transmembrane region" description="Helical" evidence="7">
    <location>
        <begin position="320"/>
        <end position="344"/>
    </location>
</feature>
<dbReference type="PROSITE" id="PS50928">
    <property type="entry name" value="ABC_TM1"/>
    <property type="match status" value="2"/>
</dbReference>
<dbReference type="AlphaFoldDB" id="A0A7H0H3Z7"/>
<protein>
    <submittedName>
        <fullName evidence="9">ABC transporter permease subunit</fullName>
    </submittedName>
</protein>
<dbReference type="GO" id="GO:0055085">
    <property type="term" value="P:transmembrane transport"/>
    <property type="evidence" value="ECO:0007669"/>
    <property type="project" value="InterPro"/>
</dbReference>
<evidence type="ECO:0000313" key="9">
    <source>
        <dbReference type="EMBL" id="QNP55263.1"/>
    </source>
</evidence>
<accession>A0A7H0H3Z7</accession>
<comment type="similarity">
    <text evidence="7">Belongs to the binding-protein-dependent transport system permease family.</text>
</comment>
<dbReference type="Gene3D" id="1.10.3720.10">
    <property type="entry name" value="MetI-like"/>
    <property type="match status" value="2"/>
</dbReference>
<evidence type="ECO:0000256" key="5">
    <source>
        <dbReference type="ARBA" id="ARBA00022989"/>
    </source>
</evidence>
<comment type="subcellular location">
    <subcellularLocation>
        <location evidence="1 7">Cell membrane</location>
        <topology evidence="1 7">Multi-pass membrane protein</topology>
    </subcellularLocation>
</comment>
<dbReference type="PANTHER" id="PTHR32243">
    <property type="entry name" value="MALTOSE TRANSPORT SYSTEM PERMEASE-RELATED"/>
    <property type="match status" value="1"/>
</dbReference>
<keyword evidence="4 7" id="KW-0812">Transmembrane</keyword>
<feature type="domain" description="ABC transmembrane type-1" evidence="8">
    <location>
        <begin position="380"/>
        <end position="573"/>
    </location>
</feature>
<reference evidence="9 10" key="1">
    <citation type="submission" date="2020-08" db="EMBL/GenBank/DDBJ databases">
        <title>Genome sequence of Tessaracoccus defluvii JCM 17540T.</title>
        <authorList>
            <person name="Hyun D.-W."/>
            <person name="Bae J.-W."/>
        </authorList>
    </citation>
    <scope>NUCLEOTIDE SEQUENCE [LARGE SCALE GENOMIC DNA]</scope>
    <source>
        <strain evidence="9 10">JCM 17540</strain>
    </source>
</reference>
<evidence type="ECO:0000256" key="7">
    <source>
        <dbReference type="RuleBase" id="RU363032"/>
    </source>
</evidence>
<evidence type="ECO:0000256" key="6">
    <source>
        <dbReference type="ARBA" id="ARBA00023136"/>
    </source>
</evidence>
<feature type="transmembrane region" description="Helical" evidence="7">
    <location>
        <begin position="133"/>
        <end position="154"/>
    </location>
</feature>
<proteinExistence type="inferred from homology"/>
<dbReference type="InterPro" id="IPR035906">
    <property type="entry name" value="MetI-like_sf"/>
</dbReference>